<reference evidence="1 2" key="1">
    <citation type="journal article" date="2023" name="Commun. Biol.">
        <title>Reorganization of the ancestral sex-determining regions during the evolution of trioecy in Pleodorina starrii.</title>
        <authorList>
            <person name="Takahashi K."/>
            <person name="Suzuki S."/>
            <person name="Kawai-Toyooka H."/>
            <person name="Yamamoto K."/>
            <person name="Hamaji T."/>
            <person name="Ootsuki R."/>
            <person name="Yamaguchi H."/>
            <person name="Kawachi M."/>
            <person name="Higashiyama T."/>
            <person name="Nozaki H."/>
        </authorList>
    </citation>
    <scope>NUCLEOTIDE SEQUENCE [LARGE SCALE GENOMIC DNA]</scope>
    <source>
        <strain evidence="1 2">NIES-4479</strain>
    </source>
</reference>
<evidence type="ECO:0000313" key="1">
    <source>
        <dbReference type="EMBL" id="GLC49209.1"/>
    </source>
</evidence>
<accession>A0A9W6BBP4</accession>
<name>A0A9W6BBP4_9CHLO</name>
<protein>
    <submittedName>
        <fullName evidence="1">Uncharacterized protein</fullName>
    </submittedName>
</protein>
<dbReference type="AlphaFoldDB" id="A0A9W6BBP4"/>
<keyword evidence="2" id="KW-1185">Reference proteome</keyword>
<comment type="caution">
    <text evidence="1">The sequence shown here is derived from an EMBL/GenBank/DDBJ whole genome shotgun (WGS) entry which is preliminary data.</text>
</comment>
<proteinExistence type="predicted"/>
<sequence>MSSTPADSATGVWMLGSNAVALEEKRLCMTVCNEATVGVCDTWAQGLQLHFWHAVHADPGCATEPAWPMPYVLAYDGRMQATQRILV</sequence>
<evidence type="ECO:0000313" key="2">
    <source>
        <dbReference type="Proteomes" id="UP001165080"/>
    </source>
</evidence>
<dbReference type="EMBL" id="BRXU01000002">
    <property type="protein sequence ID" value="GLC49209.1"/>
    <property type="molecule type" value="Genomic_DNA"/>
</dbReference>
<gene>
    <name evidence="1" type="primary">PLESTMB000239</name>
    <name evidence="1" type="ORF">PLESTB_000194300</name>
</gene>
<dbReference type="Proteomes" id="UP001165080">
    <property type="component" value="Unassembled WGS sequence"/>
</dbReference>
<organism evidence="1 2">
    <name type="scientific">Pleodorina starrii</name>
    <dbReference type="NCBI Taxonomy" id="330485"/>
    <lineage>
        <taxon>Eukaryota</taxon>
        <taxon>Viridiplantae</taxon>
        <taxon>Chlorophyta</taxon>
        <taxon>core chlorophytes</taxon>
        <taxon>Chlorophyceae</taxon>
        <taxon>CS clade</taxon>
        <taxon>Chlamydomonadales</taxon>
        <taxon>Volvocaceae</taxon>
        <taxon>Pleodorina</taxon>
    </lineage>
</organism>